<keyword evidence="3" id="KW-1185">Reference proteome</keyword>
<accession>B1ZMM7</accession>
<dbReference type="EMBL" id="CP001032">
    <property type="protein sequence ID" value="ACB74372.1"/>
    <property type="molecule type" value="Genomic_DNA"/>
</dbReference>
<dbReference type="AlphaFoldDB" id="B1ZMM7"/>
<dbReference type="STRING" id="452637.Oter_1084"/>
<gene>
    <name evidence="2" type="ordered locus">Oter_1084</name>
</gene>
<dbReference type="eggNOG" id="ENOG5032VSJ">
    <property type="taxonomic scope" value="Bacteria"/>
</dbReference>
<evidence type="ECO:0000313" key="3">
    <source>
        <dbReference type="Proteomes" id="UP000007013"/>
    </source>
</evidence>
<dbReference type="KEGG" id="ote:Oter_1084"/>
<proteinExistence type="predicted"/>
<reference evidence="2 3" key="1">
    <citation type="journal article" date="2011" name="J. Bacteriol.">
        <title>Genome sequence of the verrucomicrobium Opitutus terrae PB90-1, an abundant inhabitant of rice paddy soil ecosystems.</title>
        <authorList>
            <person name="van Passel M.W."/>
            <person name="Kant R."/>
            <person name="Palva A."/>
            <person name="Copeland A."/>
            <person name="Lucas S."/>
            <person name="Lapidus A."/>
            <person name="Glavina del Rio T."/>
            <person name="Pitluck S."/>
            <person name="Goltsman E."/>
            <person name="Clum A."/>
            <person name="Sun H."/>
            <person name="Schmutz J."/>
            <person name="Larimer F.W."/>
            <person name="Land M.L."/>
            <person name="Hauser L."/>
            <person name="Kyrpides N."/>
            <person name="Mikhailova N."/>
            <person name="Richardson P.P."/>
            <person name="Janssen P.H."/>
            <person name="de Vos W.M."/>
            <person name="Smidt H."/>
        </authorList>
    </citation>
    <scope>NUCLEOTIDE SEQUENCE [LARGE SCALE GENOMIC DNA]</scope>
    <source>
        <strain evidence="3">DSM 11246 / JCM 15787 / PB90-1</strain>
    </source>
</reference>
<dbReference type="HOGENOM" id="CLU_521609_0_0_0"/>
<evidence type="ECO:0000256" key="1">
    <source>
        <dbReference type="SAM" id="MobiDB-lite"/>
    </source>
</evidence>
<evidence type="ECO:0000313" key="2">
    <source>
        <dbReference type="EMBL" id="ACB74372.1"/>
    </source>
</evidence>
<sequence>MTPNEAFLPTSAGAMMPIVQAGQANDQTDRRGGEADRPESGLPVHRRAALDRAQVIVAFIPSRDWAGLSEWVRLSATQRLDRWSVGSRTMAVRQFDHSSLQPLVALLLREGSASVGYLAAACRGRHQPAADLSQLILHEAVALPLRSAVRRISRLRESVCEVHPELRRFFPDAILSDGGLLPPTTSQEVIGELRQHHADIIDLLASKFPADMDSLAAANAHRRFVFQQQRDAALLALRIAGIEDTAALVLTEPANLERSFLDQLPQTHLSEEQILRRDAEQFPGLRAIPGVKVDQRTFVSGNRRLDLVFAHRERLEPLTGADFIYFNVTFGSFVLVQYKLMNEDAGREFYRIDDHMRRQMKAMRGLVPLPNPAPDSEHDREYRFSHEACFWKFVSRYADLEADESLIPGYYLPLSLLTKCVQQGSRGGELIEPEKLPRTLSNTTFALLVRDAWAGSAGAQSDALQRLIEATLSDNRGVTLAVHATRNEPSEPRQHVTTAHESGQYVEASPDLLREFEDDLTS</sequence>
<feature type="compositionally biased region" description="Basic and acidic residues" evidence="1">
    <location>
        <begin position="27"/>
        <end position="39"/>
    </location>
</feature>
<organism evidence="2 3">
    <name type="scientific">Opitutus terrae (strain DSM 11246 / JCM 15787 / PB90-1)</name>
    <dbReference type="NCBI Taxonomy" id="452637"/>
    <lineage>
        <taxon>Bacteria</taxon>
        <taxon>Pseudomonadati</taxon>
        <taxon>Verrucomicrobiota</taxon>
        <taxon>Opitutia</taxon>
        <taxon>Opitutales</taxon>
        <taxon>Opitutaceae</taxon>
        <taxon>Opitutus</taxon>
    </lineage>
</organism>
<feature type="region of interest" description="Disordered" evidence="1">
    <location>
        <begin position="487"/>
        <end position="511"/>
    </location>
</feature>
<feature type="region of interest" description="Disordered" evidence="1">
    <location>
        <begin position="24"/>
        <end position="43"/>
    </location>
</feature>
<protein>
    <submittedName>
        <fullName evidence="2">Uncharacterized protein</fullName>
    </submittedName>
</protein>
<dbReference type="Proteomes" id="UP000007013">
    <property type="component" value="Chromosome"/>
</dbReference>
<name>B1ZMM7_OPITP</name>